<name>A0A7S7YEQ3_9VIRU</name>
<organism evidence="1 2">
    <name type="scientific">Medusavirus stheno T3</name>
    <dbReference type="NCBI Taxonomy" id="3069717"/>
    <lineage>
        <taxon>Viruses</taxon>
        <taxon>Varidnaviria</taxon>
        <taxon>Bamfordvirae</taxon>
        <taxon>Nucleocytoviricota</taxon>
        <taxon>Megaviricetes</taxon>
        <taxon>Mamonoviridae</taxon>
        <taxon>Medusavirus</taxon>
        <taxon>Medusavirus sthenus</taxon>
    </lineage>
</organism>
<proteinExistence type="predicted"/>
<evidence type="ECO:0000313" key="2">
    <source>
        <dbReference type="Proteomes" id="UP001162098"/>
    </source>
</evidence>
<keyword evidence="2" id="KW-1185">Reference proteome</keyword>
<dbReference type="KEGG" id="vg:80543624"/>
<protein>
    <submittedName>
        <fullName evidence="1">Uncharacterized protein</fullName>
    </submittedName>
</protein>
<evidence type="ECO:0000313" key="1">
    <source>
        <dbReference type="EMBL" id="QPB44428.1"/>
    </source>
</evidence>
<reference evidence="1 2" key="1">
    <citation type="submission" date="2020-09" db="EMBL/GenBank/DDBJ databases">
        <authorList>
            <person name="Zhang R."/>
            <person name="Garcia K."/>
            <person name="Ogata H."/>
        </authorList>
    </citation>
    <scope>NUCLEOTIDE SEQUENCE [LARGE SCALE GENOMIC DNA]</scope>
    <source>
        <strain evidence="2">stheno</strain>
    </source>
</reference>
<sequence length="1107" mass="124697">MQLATPDSFKCEAVVEDNGGKWVVLHTFLEPVDGYSWAELQASPCAWLNRFFGDADCISRNYVITDLLSATPDDCTFALRSILDGESYVLVVQRKTKTRDPRKEWQAGRYFQARGWAPKMVCHGRKTYENRRTKRDANLHLTIMGRVVGTFRDLLLAIANDTEEKAVALAPKHFDMLKGLLTQLRAMFINMTERGVSHNDMTIDNIGYVFATPDKKSIRLVLLNFHLASLNYADVRNNLAQLVRYLSGPVGLATLKKGALWTFTNDWSKDLIKVAGENKEWQRLWANVNEDDGFPKRHPEKTRDYRLAFMSFARALQTFSYATPRNKWPAIAAAMTKDADAMREYAAFRYAEYAKYTDKTPWARMSRQAERQIDYGLTYDDMKREAMPYTAELAKEMHDSEDPRRLLAGLTRLLSSKSYYGGNHFEHNVCYMKSASDGLVPRMILVWDASGVPDTIDDAHDRDYMDWFFRHNSRSGNLYHPLSFMLGDEHYAQQLSALAMAQLRHDRSTCSDEEGYLPVVVSYRLTNVPLAVMARWQRSVRSRSTVALVRVGQHAEVRLFEPGMQWPTLLGISQGIRESLVKHVGSSSMAVHAFTALPPARIPAVVKQPFVVETLWKESTLVVQAFPTVHSASWARLNGTALPSLMFAYCVGTMHPRGDSLRTLPQVAYAMCMTAPTRDIYKLAAGFFGRLQSWVKGPLAYDTAEATFAIDACPRFVNADASDVKRFLTLGQDAATTDELDINEELNAAVMPALKLLRALRGPDQLGIYAPIESLLYPYEIGSTDDIKFLSHSQQLVSSPDMQEDVWQTLVSSPNVSSLVDICGRVPGTRRPLHITFTLAEEDTLRETIGDAWDGDMTLVAASMVKLYRKRYPDDFQSDDELVAKVKSPDVHTLKSLPSVTAGYVRDIDQLQSGRRVPASLQWLNDGGLKSAECASKQWLAVSITVQISLLRLSHTVMVLIDRRAGHAYLFDPSGSKEADFGGHAAWAFMVAPSLHRHLTAHGLKPSEWRTTSLIQTEASYGPMVAQLTGTSLQHGQRHCWVWSVLFFHLFLAWGHDISPQEIYRRMLDGFLPQDLGQIVGRYGAWLSSMEYDRVESLNGNVRIVQG</sequence>
<dbReference type="EMBL" id="MW018138">
    <property type="protein sequence ID" value="QPB44428.1"/>
    <property type="molecule type" value="Genomic_DNA"/>
</dbReference>
<dbReference type="Proteomes" id="UP001162098">
    <property type="component" value="Segment"/>
</dbReference>
<accession>A0A7S7YEQ3</accession>